<dbReference type="EMBL" id="CP053586">
    <property type="protein sequence ID" value="WNZ23994.1"/>
    <property type="molecule type" value="Genomic_DNA"/>
</dbReference>
<proteinExistence type="predicted"/>
<dbReference type="InterPro" id="IPR007890">
    <property type="entry name" value="CHASE2"/>
</dbReference>
<dbReference type="Pfam" id="PF12770">
    <property type="entry name" value="CHAT"/>
    <property type="match status" value="1"/>
</dbReference>
<organism evidence="3">
    <name type="scientific">Leptolyngbya sp. NK1-12</name>
    <dbReference type="NCBI Taxonomy" id="2547451"/>
    <lineage>
        <taxon>Bacteria</taxon>
        <taxon>Bacillati</taxon>
        <taxon>Cyanobacteriota</taxon>
        <taxon>Cyanophyceae</taxon>
        <taxon>Leptolyngbyales</taxon>
        <taxon>Leptolyngbyaceae</taxon>
        <taxon>Leptolyngbya group</taxon>
        <taxon>Leptolyngbya</taxon>
    </lineage>
</organism>
<feature type="transmembrane region" description="Helical" evidence="1">
    <location>
        <begin position="809"/>
        <end position="827"/>
    </location>
</feature>
<dbReference type="InterPro" id="IPR024983">
    <property type="entry name" value="CHAT_dom"/>
</dbReference>
<dbReference type="Pfam" id="PF05226">
    <property type="entry name" value="CHASE2"/>
    <property type="match status" value="1"/>
</dbReference>
<feature type="transmembrane region" description="Helical" evidence="1">
    <location>
        <begin position="784"/>
        <end position="803"/>
    </location>
</feature>
<keyword evidence="1" id="KW-1133">Transmembrane helix</keyword>
<gene>
    <name evidence="3" type="ORF">HJG54_14770</name>
</gene>
<sequence length="838" mass="93303">MRQLVVLKLGQGSWQDGFPVVTVQHTVQQTIGQQTIGQQTIGQQTGLLHSTHPNPTAQTVPTQFVGALPAAPALAALYDQWRTLYIALNQRLSMRRPTDLRIEKTMGIEIEPEGITNVSPALLESLSQQLKQALDHWLESDSFRRVDRRLRTHLASTDEIRLIIETEEPLLRRFPWQLWSFFDDYPFAEVGLSAPEYGRPRRVQRVPTGKVRILAVLGNSAGIDVQQDRMLLEQLPQVETVFLVEPTRPQLDQQLWDEQGWDILCFAGHSTSQPDGTSGEIAINPDDSLTIAQLKNALTAAINRGLQFAIFNSCDGLGLARAMADLNIPQLVVMREPVPDQVAQAFLKHWLAAFAGGRSFYTAVREAREKLQGLEGQFPCASYLPVICQNPTEIPADWQDLLAPFPPGQQSEKSATAAATTIRASRPANPKVKLKIALLASLATTGLLMGLRWLGGLESLELRAFDQGLRARAPEVADPRILVVEVTQDDTNEYGYPLADKTLAEALAKLAQMQPRAIGVDMHRYQPRGTGRAQLLQQFQTHSNLFTVCWSASTDKNFAPPPEFSETQRITQVGFSDLLLDGDSRGDSENGVVRRQLLSYDPKVANSPPDCSTPYSFSFQLAFRYLYDEKIEPLQVNSNGDWQFGDVSFSKLPPRFVGYQHLDGLSSQIMLNYRQALPGQRVTLQQVLNGQVSRNFVENRIVLVGTTAPIARDTFLTPYGELAGIWVHAHQVSQLLSAVLDQRPLIWGLPQSGPVQWGDALWVWVWATIGAGLAWWLRSWCWLLLANGIAVFLLYQLCLLALMQGGWLPIVPAALSLLLTSAVVYVVRYRVKPLNPVE</sequence>
<evidence type="ECO:0000256" key="1">
    <source>
        <dbReference type="SAM" id="Phobius"/>
    </source>
</evidence>
<dbReference type="AlphaFoldDB" id="A0AA96WFB5"/>
<protein>
    <submittedName>
        <fullName evidence="3">CHASE2 domain-containing protein</fullName>
    </submittedName>
</protein>
<accession>A0AA96WFB5</accession>
<evidence type="ECO:0000259" key="2">
    <source>
        <dbReference type="SMART" id="SM01080"/>
    </source>
</evidence>
<keyword evidence="1" id="KW-0812">Transmembrane</keyword>
<evidence type="ECO:0000313" key="3">
    <source>
        <dbReference type="EMBL" id="WNZ23994.1"/>
    </source>
</evidence>
<name>A0AA96WFB5_9CYAN</name>
<feature type="transmembrane region" description="Helical" evidence="1">
    <location>
        <begin position="760"/>
        <end position="777"/>
    </location>
</feature>
<reference evidence="3" key="1">
    <citation type="submission" date="2020-05" db="EMBL/GenBank/DDBJ databases">
        <authorList>
            <person name="Zhu T."/>
            <person name="Keshari N."/>
            <person name="Lu X."/>
        </authorList>
    </citation>
    <scope>NUCLEOTIDE SEQUENCE</scope>
    <source>
        <strain evidence="3">NK1-12</strain>
    </source>
</reference>
<keyword evidence="1" id="KW-0472">Membrane</keyword>
<dbReference type="RefSeq" id="WP_316429541.1">
    <property type="nucleotide sequence ID" value="NZ_CP053586.1"/>
</dbReference>
<feature type="domain" description="CHASE2" evidence="2">
    <location>
        <begin position="457"/>
        <end position="773"/>
    </location>
</feature>
<dbReference type="SMART" id="SM01080">
    <property type="entry name" value="CHASE2"/>
    <property type="match status" value="1"/>
</dbReference>